<keyword evidence="2" id="KW-1185">Reference proteome</keyword>
<accession>A0A182FX14</accession>
<reference evidence="1" key="2">
    <citation type="submission" date="2022-08" db="UniProtKB">
        <authorList>
            <consortium name="EnsemblMetazoa"/>
        </authorList>
    </citation>
    <scope>IDENTIFICATION</scope>
    <source>
        <strain evidence="1">STECLA/ALBI9_A</strain>
    </source>
</reference>
<proteinExistence type="predicted"/>
<dbReference type="EnsemblMetazoa" id="AALB014197-RA">
    <property type="protein sequence ID" value="AALB014197-PA"/>
    <property type="gene ID" value="AALB014197"/>
</dbReference>
<evidence type="ECO:0000313" key="2">
    <source>
        <dbReference type="Proteomes" id="UP000069272"/>
    </source>
</evidence>
<dbReference type="AlphaFoldDB" id="A0A182FX14"/>
<name>A0A182FX14_ANOAL</name>
<organism evidence="1 2">
    <name type="scientific">Anopheles albimanus</name>
    <name type="common">New world malaria mosquito</name>
    <dbReference type="NCBI Taxonomy" id="7167"/>
    <lineage>
        <taxon>Eukaryota</taxon>
        <taxon>Metazoa</taxon>
        <taxon>Ecdysozoa</taxon>
        <taxon>Arthropoda</taxon>
        <taxon>Hexapoda</taxon>
        <taxon>Insecta</taxon>
        <taxon>Pterygota</taxon>
        <taxon>Neoptera</taxon>
        <taxon>Endopterygota</taxon>
        <taxon>Diptera</taxon>
        <taxon>Nematocera</taxon>
        <taxon>Culicoidea</taxon>
        <taxon>Culicidae</taxon>
        <taxon>Anophelinae</taxon>
        <taxon>Anopheles</taxon>
    </lineage>
</organism>
<sequence length="89" mass="10183">MKECTCNCEASRNSKLIFLLCAKRNRIQCDATAIHDIIASHTIDDSIAAQDLCYTDQRIVKKMEITNGESNMHDLFREYSLGEKNIGWK</sequence>
<evidence type="ECO:0000313" key="1">
    <source>
        <dbReference type="EnsemblMetazoa" id="AALB014197-PA"/>
    </source>
</evidence>
<dbReference type="Proteomes" id="UP000069272">
    <property type="component" value="Chromosome 2L"/>
</dbReference>
<dbReference type="VEuPathDB" id="VectorBase:AALB014197"/>
<reference evidence="1 2" key="1">
    <citation type="journal article" date="2017" name="G3 (Bethesda)">
        <title>The Physical Genome Mapping of Anopheles albimanus Corrected Scaffold Misassemblies and Identified Interarm Rearrangements in Genus Anopheles.</title>
        <authorList>
            <person name="Artemov G.N."/>
            <person name="Peery A.N."/>
            <person name="Jiang X."/>
            <person name="Tu Z."/>
            <person name="Stegniy V.N."/>
            <person name="Sharakhova M.V."/>
            <person name="Sharakhov I.V."/>
        </authorList>
    </citation>
    <scope>NUCLEOTIDE SEQUENCE [LARGE SCALE GENOMIC DNA]</scope>
    <source>
        <strain evidence="1 2">ALBI9_A</strain>
    </source>
</reference>
<protein>
    <submittedName>
        <fullName evidence="1">Uncharacterized protein</fullName>
    </submittedName>
</protein>